<accession>A0A8R1ETP7</accession>
<protein>
    <submittedName>
        <fullName evidence="2">Uncharacterized protein</fullName>
    </submittedName>
</protein>
<feature type="compositionally biased region" description="Polar residues" evidence="1">
    <location>
        <begin position="22"/>
        <end position="32"/>
    </location>
</feature>
<reference evidence="3" key="1">
    <citation type="submission" date="2010-08" db="EMBL/GenBank/DDBJ databases">
        <authorList>
            <consortium name="Caenorhabditis japonica Sequencing Consortium"/>
            <person name="Wilson R.K."/>
        </authorList>
    </citation>
    <scope>NUCLEOTIDE SEQUENCE [LARGE SCALE GENOMIC DNA]</scope>
    <source>
        <strain evidence="3">DF5081</strain>
    </source>
</reference>
<feature type="region of interest" description="Disordered" evidence="1">
    <location>
        <begin position="1"/>
        <end position="35"/>
    </location>
</feature>
<reference evidence="2" key="2">
    <citation type="submission" date="2022-06" db="UniProtKB">
        <authorList>
            <consortium name="EnsemblMetazoa"/>
        </authorList>
    </citation>
    <scope>IDENTIFICATION</scope>
    <source>
        <strain evidence="2">DF5081</strain>
    </source>
</reference>
<dbReference type="EnsemblMetazoa" id="CJA40818b.1">
    <property type="protein sequence ID" value="CJA40818b.1"/>
    <property type="gene ID" value="WBGene00216666"/>
</dbReference>
<evidence type="ECO:0000256" key="1">
    <source>
        <dbReference type="SAM" id="MobiDB-lite"/>
    </source>
</evidence>
<evidence type="ECO:0000313" key="3">
    <source>
        <dbReference type="Proteomes" id="UP000005237"/>
    </source>
</evidence>
<proteinExistence type="predicted"/>
<keyword evidence="3" id="KW-1185">Reference proteome</keyword>
<evidence type="ECO:0000313" key="2">
    <source>
        <dbReference type="EnsemblMetazoa" id="CJA40818b.1"/>
    </source>
</evidence>
<dbReference type="AlphaFoldDB" id="A0A8R1ETP7"/>
<name>A0A8R1ETP7_CAEJA</name>
<organism evidence="2 3">
    <name type="scientific">Caenorhabditis japonica</name>
    <dbReference type="NCBI Taxonomy" id="281687"/>
    <lineage>
        <taxon>Eukaryota</taxon>
        <taxon>Metazoa</taxon>
        <taxon>Ecdysozoa</taxon>
        <taxon>Nematoda</taxon>
        <taxon>Chromadorea</taxon>
        <taxon>Rhabditida</taxon>
        <taxon>Rhabditina</taxon>
        <taxon>Rhabditomorpha</taxon>
        <taxon>Rhabditoidea</taxon>
        <taxon>Rhabditidae</taxon>
        <taxon>Peloderinae</taxon>
        <taxon>Caenorhabditis</taxon>
    </lineage>
</organism>
<dbReference type="Proteomes" id="UP000005237">
    <property type="component" value="Unassembled WGS sequence"/>
</dbReference>
<sequence length="109" mass="12236">TYKPPSEVQKISSTPPEDDPWNSESVKNSKTISIDDEIQEDDVEFVKDGEKKKKKRSWKVFDESDDDIIIMKNNSAASGIKKSVLSDNFSFSAMEDDESMNDSNAEIPG</sequence>